<accession>A0ACB9PFS5</accession>
<name>A0ACB9PFS5_BAUVA</name>
<evidence type="ECO:0000313" key="1">
    <source>
        <dbReference type="EMBL" id="KAI4345485.1"/>
    </source>
</evidence>
<dbReference type="EMBL" id="CM039430">
    <property type="protein sequence ID" value="KAI4345485.1"/>
    <property type="molecule type" value="Genomic_DNA"/>
</dbReference>
<evidence type="ECO:0000313" key="2">
    <source>
        <dbReference type="Proteomes" id="UP000828941"/>
    </source>
</evidence>
<protein>
    <submittedName>
        <fullName evidence="1">Uncharacterized protein</fullName>
    </submittedName>
</protein>
<proteinExistence type="predicted"/>
<reference evidence="1 2" key="1">
    <citation type="journal article" date="2022" name="DNA Res.">
        <title>Chromosomal-level genome assembly of the orchid tree Bauhinia variegata (Leguminosae; Cercidoideae) supports the allotetraploid origin hypothesis of Bauhinia.</title>
        <authorList>
            <person name="Zhong Y."/>
            <person name="Chen Y."/>
            <person name="Zheng D."/>
            <person name="Pang J."/>
            <person name="Liu Y."/>
            <person name="Luo S."/>
            <person name="Meng S."/>
            <person name="Qian L."/>
            <person name="Wei D."/>
            <person name="Dai S."/>
            <person name="Zhou R."/>
        </authorList>
    </citation>
    <scope>NUCLEOTIDE SEQUENCE [LARGE SCALE GENOMIC DNA]</scope>
    <source>
        <strain evidence="1">BV-YZ2020</strain>
    </source>
</reference>
<dbReference type="Proteomes" id="UP000828941">
    <property type="component" value="Chromosome 5"/>
</dbReference>
<comment type="caution">
    <text evidence="1">The sequence shown here is derived from an EMBL/GenBank/DDBJ whole genome shotgun (WGS) entry which is preliminary data.</text>
</comment>
<organism evidence="1 2">
    <name type="scientific">Bauhinia variegata</name>
    <name type="common">Purple orchid tree</name>
    <name type="synonym">Phanera variegata</name>
    <dbReference type="NCBI Taxonomy" id="167791"/>
    <lineage>
        <taxon>Eukaryota</taxon>
        <taxon>Viridiplantae</taxon>
        <taxon>Streptophyta</taxon>
        <taxon>Embryophyta</taxon>
        <taxon>Tracheophyta</taxon>
        <taxon>Spermatophyta</taxon>
        <taxon>Magnoliopsida</taxon>
        <taxon>eudicotyledons</taxon>
        <taxon>Gunneridae</taxon>
        <taxon>Pentapetalae</taxon>
        <taxon>rosids</taxon>
        <taxon>fabids</taxon>
        <taxon>Fabales</taxon>
        <taxon>Fabaceae</taxon>
        <taxon>Cercidoideae</taxon>
        <taxon>Cercideae</taxon>
        <taxon>Bauhiniinae</taxon>
        <taxon>Bauhinia</taxon>
    </lineage>
</organism>
<keyword evidence="2" id="KW-1185">Reference proteome</keyword>
<gene>
    <name evidence="1" type="ORF">L6164_012606</name>
</gene>
<sequence>MDSQIKVPSFSIEPKVPISIGYSTSVDAASMMDRTGINPGDHLASLMHPPKRHKLIPYAHLPSSENPETVSLKPKTASFPDGITCRGLLERAVSEGSDPTNSVVNCKTPGLPHEKHLMKKDFPAPLATKMYYSQRNNRLRAALSQLYYQESSKELCTELAGPNLSNEKIAVFQDLSQGDACEQNVDELNKKKSYGRTSTTTIGLTKRSSLLRPYSFTSKTGNPLGTIQQPNEKVPVA</sequence>